<dbReference type="InterPro" id="IPR006164">
    <property type="entry name" value="DNA_bd_Ku70/Ku80"/>
</dbReference>
<evidence type="ECO:0000256" key="4">
    <source>
        <dbReference type="ARBA" id="ARBA00023204"/>
    </source>
</evidence>
<protein>
    <recommendedName>
        <fullName evidence="5">Non-homologous end joining protein Ku</fullName>
    </recommendedName>
</protein>
<accession>A0A4Y7RMU8</accession>
<comment type="similarity">
    <text evidence="5">Belongs to the prokaryotic Ku family.</text>
</comment>
<evidence type="ECO:0000256" key="3">
    <source>
        <dbReference type="ARBA" id="ARBA00023172"/>
    </source>
</evidence>
<name>A0A4Y7RMU8_9FIRM</name>
<organism evidence="8 9">
    <name type="scientific">Pelotomaculum propionicicum</name>
    <dbReference type="NCBI Taxonomy" id="258475"/>
    <lineage>
        <taxon>Bacteria</taxon>
        <taxon>Bacillati</taxon>
        <taxon>Bacillota</taxon>
        <taxon>Clostridia</taxon>
        <taxon>Eubacteriales</taxon>
        <taxon>Desulfotomaculaceae</taxon>
        <taxon>Pelotomaculum</taxon>
    </lineage>
</organism>
<reference evidence="8 9" key="1">
    <citation type="journal article" date="2018" name="Environ. Microbiol.">
        <title>Novel energy conservation strategies and behaviour of Pelotomaculum schinkii driving syntrophic propionate catabolism.</title>
        <authorList>
            <person name="Hidalgo-Ahumada C.A.P."/>
            <person name="Nobu M.K."/>
            <person name="Narihiro T."/>
            <person name="Tamaki H."/>
            <person name="Liu W.T."/>
            <person name="Kamagata Y."/>
            <person name="Stams A.J.M."/>
            <person name="Imachi H."/>
            <person name="Sousa D.Z."/>
        </authorList>
    </citation>
    <scope>NUCLEOTIDE SEQUENCE [LARGE SCALE GENOMIC DNA]</scope>
    <source>
        <strain evidence="8 9">MGP</strain>
    </source>
</reference>
<feature type="region of interest" description="Disordered" evidence="6">
    <location>
        <begin position="257"/>
        <end position="292"/>
    </location>
</feature>
<dbReference type="GO" id="GO:0003690">
    <property type="term" value="F:double-stranded DNA binding"/>
    <property type="evidence" value="ECO:0007669"/>
    <property type="project" value="UniProtKB-UniRule"/>
</dbReference>
<evidence type="ECO:0000256" key="2">
    <source>
        <dbReference type="ARBA" id="ARBA00023125"/>
    </source>
</evidence>
<dbReference type="SUPFAM" id="SSF100939">
    <property type="entry name" value="SPOC domain-like"/>
    <property type="match status" value="1"/>
</dbReference>
<gene>
    <name evidence="5 8" type="primary">ku</name>
    <name evidence="8" type="ORF">Pmgp_02556</name>
</gene>
<dbReference type="PIRSF" id="PIRSF006493">
    <property type="entry name" value="Prok_Ku"/>
    <property type="match status" value="1"/>
</dbReference>
<dbReference type="InterPro" id="IPR016194">
    <property type="entry name" value="SPOC-like_C_dom_sf"/>
</dbReference>
<keyword evidence="1 5" id="KW-0227">DNA damage</keyword>
<sequence length="292" mass="32865">MRAIWKGAVSFGLIYVPVKLYAATEQKDIKFNYLHEKCKTPVQYRRFCPSCQTEVPMEEIVRGYEYEKGKYVILGEEDFGREMPNGAGKSVEILDFVDLAEIDPVYYEKAYYLAPGEGGAKVYELLRRAMEETNKVAVARVVIRSRVSLAALRVSGGTLVMSTMHYPDEIRPAGVLPEMNYQVSLHDNEVKMAVNLINNLSAEFRPEKYTDTYRQKLMEVIQSKITGEAVEVPARPETGKVVDLMEALRASINLAKEDRLKQGKGADGPKAEKETGAAKIIKKEKGVRRKTS</sequence>
<dbReference type="Pfam" id="PF02735">
    <property type="entry name" value="Ku"/>
    <property type="match status" value="1"/>
</dbReference>
<dbReference type="Gene3D" id="2.40.290.10">
    <property type="match status" value="1"/>
</dbReference>
<proteinExistence type="inferred from homology"/>
<evidence type="ECO:0000313" key="8">
    <source>
        <dbReference type="EMBL" id="TEB10151.1"/>
    </source>
</evidence>
<comment type="caution">
    <text evidence="8">The sequence shown here is derived from an EMBL/GenBank/DDBJ whole genome shotgun (WGS) entry which is preliminary data.</text>
</comment>
<feature type="compositionally biased region" description="Basic and acidic residues" evidence="6">
    <location>
        <begin position="267"/>
        <end position="284"/>
    </location>
</feature>
<comment type="function">
    <text evidence="5">With LigD forms a non-homologous end joining (NHEJ) DNA repair enzyme, which repairs dsDNA breaks with reduced fidelity. Binds linear dsDNA with 5'- and 3'- overhangs but not closed circular dsDNA nor ssDNA. Recruits and stimulates the ligase activity of LigD.</text>
</comment>
<evidence type="ECO:0000313" key="9">
    <source>
        <dbReference type="Proteomes" id="UP000297597"/>
    </source>
</evidence>
<dbReference type="AlphaFoldDB" id="A0A4Y7RMU8"/>
<comment type="subunit">
    <text evidence="5">Homodimer. Interacts with LigD.</text>
</comment>
<keyword evidence="2 5" id="KW-0238">DNA-binding</keyword>
<feature type="domain" description="Ku" evidence="7">
    <location>
        <begin position="52"/>
        <end position="182"/>
    </location>
</feature>
<dbReference type="InterPro" id="IPR009187">
    <property type="entry name" value="Prok_Ku"/>
</dbReference>
<dbReference type="GO" id="GO:0006310">
    <property type="term" value="P:DNA recombination"/>
    <property type="evidence" value="ECO:0007669"/>
    <property type="project" value="UniProtKB-KW"/>
</dbReference>
<dbReference type="PANTHER" id="PTHR41251:SF1">
    <property type="entry name" value="NON-HOMOLOGOUS END JOINING PROTEIN KU"/>
    <property type="match status" value="1"/>
</dbReference>
<keyword evidence="4 5" id="KW-0234">DNA repair</keyword>
<evidence type="ECO:0000256" key="1">
    <source>
        <dbReference type="ARBA" id="ARBA00022763"/>
    </source>
</evidence>
<dbReference type="RefSeq" id="WP_134214372.1">
    <property type="nucleotide sequence ID" value="NZ_QFFZ01000031.1"/>
</dbReference>
<dbReference type="OrthoDB" id="9795084at2"/>
<dbReference type="Proteomes" id="UP000297597">
    <property type="component" value="Unassembled WGS sequence"/>
</dbReference>
<dbReference type="EMBL" id="QFFZ01000031">
    <property type="protein sequence ID" value="TEB10151.1"/>
    <property type="molecule type" value="Genomic_DNA"/>
</dbReference>
<keyword evidence="9" id="KW-1185">Reference proteome</keyword>
<dbReference type="CDD" id="cd00789">
    <property type="entry name" value="KU_like"/>
    <property type="match status" value="1"/>
</dbReference>
<evidence type="ECO:0000256" key="6">
    <source>
        <dbReference type="SAM" id="MobiDB-lite"/>
    </source>
</evidence>
<evidence type="ECO:0000256" key="5">
    <source>
        <dbReference type="HAMAP-Rule" id="MF_01875"/>
    </source>
</evidence>
<dbReference type="SMART" id="SM00559">
    <property type="entry name" value="Ku78"/>
    <property type="match status" value="1"/>
</dbReference>
<dbReference type="FunFam" id="2.40.290.10:FF:000004">
    <property type="entry name" value="Non-homologous end joining protein Ku"/>
    <property type="match status" value="1"/>
</dbReference>
<keyword evidence="3 5" id="KW-0233">DNA recombination</keyword>
<dbReference type="NCBIfam" id="TIGR02772">
    <property type="entry name" value="Ku_bact"/>
    <property type="match status" value="1"/>
</dbReference>
<dbReference type="HAMAP" id="MF_01875">
    <property type="entry name" value="Prokaryotic_Ku"/>
    <property type="match status" value="1"/>
</dbReference>
<evidence type="ECO:0000259" key="7">
    <source>
        <dbReference type="SMART" id="SM00559"/>
    </source>
</evidence>
<dbReference type="GO" id="GO:0006303">
    <property type="term" value="P:double-strand break repair via nonhomologous end joining"/>
    <property type="evidence" value="ECO:0007669"/>
    <property type="project" value="UniProtKB-UniRule"/>
</dbReference>
<dbReference type="PANTHER" id="PTHR41251">
    <property type="entry name" value="NON-HOMOLOGOUS END JOINING PROTEIN KU"/>
    <property type="match status" value="1"/>
</dbReference>